<dbReference type="AlphaFoldDB" id="A0A9D4NFV1"/>
<protein>
    <submittedName>
        <fullName evidence="1">Uncharacterized protein</fullName>
    </submittedName>
</protein>
<dbReference type="EMBL" id="JAIWYP010000001">
    <property type="protein sequence ID" value="KAH3892879.1"/>
    <property type="molecule type" value="Genomic_DNA"/>
</dbReference>
<sequence>MDFRVFLEVKSQLRGIRFSSKQELAVAAKRFVSSFDADWAHATGQLGRLYRRGFPVIALINSTGDNHFALKSGNYHIRSAIK</sequence>
<keyword evidence="2" id="KW-1185">Reference proteome</keyword>
<organism evidence="1 2">
    <name type="scientific">Dreissena polymorpha</name>
    <name type="common">Zebra mussel</name>
    <name type="synonym">Mytilus polymorpha</name>
    <dbReference type="NCBI Taxonomy" id="45954"/>
    <lineage>
        <taxon>Eukaryota</taxon>
        <taxon>Metazoa</taxon>
        <taxon>Spiralia</taxon>
        <taxon>Lophotrochozoa</taxon>
        <taxon>Mollusca</taxon>
        <taxon>Bivalvia</taxon>
        <taxon>Autobranchia</taxon>
        <taxon>Heteroconchia</taxon>
        <taxon>Euheterodonta</taxon>
        <taxon>Imparidentia</taxon>
        <taxon>Neoheterodontei</taxon>
        <taxon>Myida</taxon>
        <taxon>Dreissenoidea</taxon>
        <taxon>Dreissenidae</taxon>
        <taxon>Dreissena</taxon>
    </lineage>
</organism>
<proteinExistence type="predicted"/>
<comment type="caution">
    <text evidence="1">The sequence shown here is derived from an EMBL/GenBank/DDBJ whole genome shotgun (WGS) entry which is preliminary data.</text>
</comment>
<evidence type="ECO:0000313" key="2">
    <source>
        <dbReference type="Proteomes" id="UP000828390"/>
    </source>
</evidence>
<reference evidence="1" key="1">
    <citation type="journal article" date="2019" name="bioRxiv">
        <title>The Genome of the Zebra Mussel, Dreissena polymorpha: A Resource for Invasive Species Research.</title>
        <authorList>
            <person name="McCartney M.A."/>
            <person name="Auch B."/>
            <person name="Kono T."/>
            <person name="Mallez S."/>
            <person name="Zhang Y."/>
            <person name="Obille A."/>
            <person name="Becker A."/>
            <person name="Abrahante J.E."/>
            <person name="Garbe J."/>
            <person name="Badalamenti J.P."/>
            <person name="Herman A."/>
            <person name="Mangelson H."/>
            <person name="Liachko I."/>
            <person name="Sullivan S."/>
            <person name="Sone E.D."/>
            <person name="Koren S."/>
            <person name="Silverstein K.A.T."/>
            <person name="Beckman K.B."/>
            <person name="Gohl D.M."/>
        </authorList>
    </citation>
    <scope>NUCLEOTIDE SEQUENCE</scope>
    <source>
        <strain evidence="1">Duluth1</strain>
        <tissue evidence="1">Whole animal</tissue>
    </source>
</reference>
<name>A0A9D4NFV1_DREPO</name>
<accession>A0A9D4NFV1</accession>
<reference evidence="1" key="2">
    <citation type="submission" date="2020-11" db="EMBL/GenBank/DDBJ databases">
        <authorList>
            <person name="McCartney M.A."/>
            <person name="Auch B."/>
            <person name="Kono T."/>
            <person name="Mallez S."/>
            <person name="Becker A."/>
            <person name="Gohl D.M."/>
            <person name="Silverstein K.A.T."/>
            <person name="Koren S."/>
            <person name="Bechman K.B."/>
            <person name="Herman A."/>
            <person name="Abrahante J.E."/>
            <person name="Garbe J."/>
        </authorList>
    </citation>
    <scope>NUCLEOTIDE SEQUENCE</scope>
    <source>
        <strain evidence="1">Duluth1</strain>
        <tissue evidence="1">Whole animal</tissue>
    </source>
</reference>
<gene>
    <name evidence="1" type="ORF">DPMN_017012</name>
</gene>
<evidence type="ECO:0000313" key="1">
    <source>
        <dbReference type="EMBL" id="KAH3892879.1"/>
    </source>
</evidence>
<feature type="non-terminal residue" evidence="1">
    <location>
        <position position="1"/>
    </location>
</feature>
<dbReference type="Proteomes" id="UP000828390">
    <property type="component" value="Unassembled WGS sequence"/>
</dbReference>